<feature type="transmembrane region" description="Helical" evidence="2">
    <location>
        <begin position="30"/>
        <end position="52"/>
    </location>
</feature>
<keyword evidence="2" id="KW-1133">Transmembrane helix</keyword>
<proteinExistence type="predicted"/>
<dbReference type="EMBL" id="CADCUQ010000814">
    <property type="protein sequence ID" value="CAA9431601.1"/>
    <property type="molecule type" value="Genomic_DNA"/>
</dbReference>
<name>A0A6J4Q9M1_9BACT</name>
<keyword evidence="2" id="KW-0472">Membrane</keyword>
<evidence type="ECO:0000256" key="2">
    <source>
        <dbReference type="SAM" id="Phobius"/>
    </source>
</evidence>
<reference evidence="3" key="1">
    <citation type="submission" date="2020-02" db="EMBL/GenBank/DDBJ databases">
        <authorList>
            <person name="Meier V. D."/>
        </authorList>
    </citation>
    <scope>NUCLEOTIDE SEQUENCE</scope>
    <source>
        <strain evidence="3">AVDCRST_MAG64</strain>
    </source>
</reference>
<evidence type="ECO:0000256" key="1">
    <source>
        <dbReference type="SAM" id="MobiDB-lite"/>
    </source>
</evidence>
<sequence>MLRVGCVVILMLLIGIPAISARFMPWWGTVLVILGEAVLVAFVAPKLAGWAFKRVALGLFMTKSRVLRGATVQVHRVELTAAPQREPASAPAPVTGPEPTRDVPADDEDGAPAGIVEDGAAEDAAADDDESSGGVPRHHVLVDFTITPRLGASRMQFYDPSELLLVPFDAPIDMNEREDPTTSDRAAGVERVWLVDEQGNETKDFDKITGAARLRAVFACPPGLGGRVKFRYYFEGFGDLVLPAPPPGATATGAPGLAG</sequence>
<keyword evidence="2" id="KW-0812">Transmembrane</keyword>
<gene>
    <name evidence="3" type="ORF">AVDCRST_MAG64-3532</name>
</gene>
<evidence type="ECO:0000313" key="3">
    <source>
        <dbReference type="EMBL" id="CAA9431601.1"/>
    </source>
</evidence>
<dbReference type="AlphaFoldDB" id="A0A6J4Q9M1"/>
<feature type="region of interest" description="Disordered" evidence="1">
    <location>
        <begin position="80"/>
        <end position="114"/>
    </location>
</feature>
<protein>
    <submittedName>
        <fullName evidence="3">Uncharacterized protein</fullName>
    </submittedName>
</protein>
<accession>A0A6J4Q9M1</accession>
<organism evidence="3">
    <name type="scientific">uncultured Phycisphaerae bacterium</name>
    <dbReference type="NCBI Taxonomy" id="904963"/>
    <lineage>
        <taxon>Bacteria</taxon>
        <taxon>Pseudomonadati</taxon>
        <taxon>Planctomycetota</taxon>
        <taxon>Phycisphaerae</taxon>
        <taxon>environmental samples</taxon>
    </lineage>
</organism>